<keyword evidence="6" id="KW-1185">Reference proteome</keyword>
<name>A0A1Z5K134_FISSO</name>
<dbReference type="InParanoid" id="A0A1Z5K134"/>
<comment type="caution">
    <text evidence="5">The sequence shown here is derived from an EMBL/GenBank/DDBJ whole genome shotgun (WGS) entry which is preliminary data.</text>
</comment>
<dbReference type="InterPro" id="IPR050266">
    <property type="entry name" value="AB_hydrolase_sf"/>
</dbReference>
<organism evidence="5 6">
    <name type="scientific">Fistulifera solaris</name>
    <name type="common">Oleaginous diatom</name>
    <dbReference type="NCBI Taxonomy" id="1519565"/>
    <lineage>
        <taxon>Eukaryota</taxon>
        <taxon>Sar</taxon>
        <taxon>Stramenopiles</taxon>
        <taxon>Ochrophyta</taxon>
        <taxon>Bacillariophyta</taxon>
        <taxon>Bacillariophyceae</taxon>
        <taxon>Bacillariophycidae</taxon>
        <taxon>Naviculales</taxon>
        <taxon>Naviculaceae</taxon>
        <taxon>Fistulifera</taxon>
    </lineage>
</organism>
<dbReference type="InterPro" id="IPR029058">
    <property type="entry name" value="AB_hydrolase_fold"/>
</dbReference>
<evidence type="ECO:0000313" key="5">
    <source>
        <dbReference type="EMBL" id="GAX19728.1"/>
    </source>
</evidence>
<proteinExistence type="inferred from homology"/>
<evidence type="ECO:0000256" key="2">
    <source>
        <dbReference type="ARBA" id="ARBA00022801"/>
    </source>
</evidence>
<dbReference type="InterPro" id="IPR002410">
    <property type="entry name" value="Peptidase_S33"/>
</dbReference>
<dbReference type="AlphaFoldDB" id="A0A1Z5K134"/>
<evidence type="ECO:0000256" key="3">
    <source>
        <dbReference type="SAM" id="MobiDB-lite"/>
    </source>
</evidence>
<dbReference type="PRINTS" id="PR00793">
    <property type="entry name" value="PROAMNOPTASE"/>
</dbReference>
<feature type="compositionally biased region" description="Polar residues" evidence="3">
    <location>
        <begin position="1"/>
        <end position="16"/>
    </location>
</feature>
<keyword evidence="2" id="KW-0378">Hydrolase</keyword>
<dbReference type="Pfam" id="PF00561">
    <property type="entry name" value="Abhydrolase_1"/>
    <property type="match status" value="1"/>
</dbReference>
<accession>A0A1Z5K134</accession>
<sequence>MLPSHLQLSSSKQPHQNQHHPHEFIPTHPLGLTGVICQSFTLQLSRTPRRLQYTLYRPRHLLLGPPPLIGIAGGPGLPCQYLSSLVHTIEDRAIVLYDHVGCGQSLYKGTNAYDRYEMMLDLKELIDHLNCEEFHLLGHSFGGFLAYEYLLQQSTISPHKKCHSVVLVSTPYDMAAVREHVQRLKDELDDDPQTFFQQHECRVVPLPLPLQQSLDSAGFSSSITAKVLARAHGLNDGESDNYDSSSSSRLPVSTPALLLQGQHDFVLNVADWQDVFPDAEFVVLAGCAHYAFLENEGMFAAVVSSFLKRHEPPPKPLVLPKPIE</sequence>
<dbReference type="EMBL" id="BDSP01000137">
    <property type="protein sequence ID" value="GAX19728.1"/>
    <property type="molecule type" value="Genomic_DNA"/>
</dbReference>
<evidence type="ECO:0000313" key="6">
    <source>
        <dbReference type="Proteomes" id="UP000198406"/>
    </source>
</evidence>
<evidence type="ECO:0000259" key="4">
    <source>
        <dbReference type="Pfam" id="PF00561"/>
    </source>
</evidence>
<dbReference type="InterPro" id="IPR000073">
    <property type="entry name" value="AB_hydrolase_1"/>
</dbReference>
<dbReference type="SUPFAM" id="SSF53474">
    <property type="entry name" value="alpha/beta-Hydrolases"/>
    <property type="match status" value="1"/>
</dbReference>
<dbReference type="GO" id="GO:0008233">
    <property type="term" value="F:peptidase activity"/>
    <property type="evidence" value="ECO:0007669"/>
    <property type="project" value="InterPro"/>
</dbReference>
<comment type="similarity">
    <text evidence="1">Belongs to the peptidase S33 family.</text>
</comment>
<feature type="domain" description="AB hydrolase-1" evidence="4">
    <location>
        <begin position="70"/>
        <end position="295"/>
    </location>
</feature>
<dbReference type="Proteomes" id="UP000198406">
    <property type="component" value="Unassembled WGS sequence"/>
</dbReference>
<dbReference type="PANTHER" id="PTHR43798">
    <property type="entry name" value="MONOACYLGLYCEROL LIPASE"/>
    <property type="match status" value="1"/>
</dbReference>
<dbReference type="Gene3D" id="3.40.50.1820">
    <property type="entry name" value="alpha/beta hydrolase"/>
    <property type="match status" value="1"/>
</dbReference>
<gene>
    <name evidence="5" type="ORF">FisN_19Hh316</name>
</gene>
<evidence type="ECO:0000256" key="1">
    <source>
        <dbReference type="ARBA" id="ARBA00010088"/>
    </source>
</evidence>
<reference evidence="5 6" key="1">
    <citation type="journal article" date="2015" name="Plant Cell">
        <title>Oil accumulation by the oleaginous diatom Fistulifera solaris as revealed by the genome and transcriptome.</title>
        <authorList>
            <person name="Tanaka T."/>
            <person name="Maeda Y."/>
            <person name="Veluchamy A."/>
            <person name="Tanaka M."/>
            <person name="Abida H."/>
            <person name="Marechal E."/>
            <person name="Bowler C."/>
            <person name="Muto M."/>
            <person name="Sunaga Y."/>
            <person name="Tanaka M."/>
            <person name="Yoshino T."/>
            <person name="Taniguchi T."/>
            <person name="Fukuda Y."/>
            <person name="Nemoto M."/>
            <person name="Matsumoto M."/>
            <person name="Wong P.S."/>
            <person name="Aburatani S."/>
            <person name="Fujibuchi W."/>
        </authorList>
    </citation>
    <scope>NUCLEOTIDE SEQUENCE [LARGE SCALE GENOMIC DNA]</scope>
    <source>
        <strain evidence="5 6">JPCC DA0580</strain>
    </source>
</reference>
<dbReference type="GO" id="GO:0006508">
    <property type="term" value="P:proteolysis"/>
    <property type="evidence" value="ECO:0007669"/>
    <property type="project" value="InterPro"/>
</dbReference>
<protein>
    <recommendedName>
        <fullName evidence="4">AB hydrolase-1 domain-containing protein</fullName>
    </recommendedName>
</protein>
<dbReference type="OrthoDB" id="45978at2759"/>
<feature type="region of interest" description="Disordered" evidence="3">
    <location>
        <begin position="1"/>
        <end position="24"/>
    </location>
</feature>